<protein>
    <submittedName>
        <fullName evidence="1">Uncharacterized protein</fullName>
    </submittedName>
</protein>
<keyword evidence="2" id="KW-1185">Reference proteome</keyword>
<name>A0A1I5ACT5_9HYPH</name>
<dbReference type="EMBL" id="FOVR01000001">
    <property type="protein sequence ID" value="SFN60180.1"/>
    <property type="molecule type" value="Genomic_DNA"/>
</dbReference>
<dbReference type="STRING" id="655353.SAMN04488056_101435"/>
<evidence type="ECO:0000313" key="2">
    <source>
        <dbReference type="Proteomes" id="UP000199236"/>
    </source>
</evidence>
<dbReference type="Proteomes" id="UP000199236">
    <property type="component" value="Unassembled WGS sequence"/>
</dbReference>
<accession>A0A1I5ACT5</accession>
<gene>
    <name evidence="1" type="ORF">SAMN04488056_101435</name>
</gene>
<sequence length="87" mass="9623">MALAANRRNPPTHLSIYLDQIDLALEAERTLIDAMLFVANETLCDGREGPMLHGLLYLLSEHQAKTEQAASEAHRALRELRAARASA</sequence>
<reference evidence="1 2" key="1">
    <citation type="submission" date="2016-10" db="EMBL/GenBank/DDBJ databases">
        <authorList>
            <person name="de Groot N.N."/>
        </authorList>
    </citation>
    <scope>NUCLEOTIDE SEQUENCE [LARGE SCALE GENOMIC DNA]</scope>
    <source>
        <strain evidence="1 2">CGMCC 1.9157</strain>
    </source>
</reference>
<evidence type="ECO:0000313" key="1">
    <source>
        <dbReference type="EMBL" id="SFN60180.1"/>
    </source>
</evidence>
<organism evidence="1 2">
    <name type="scientific">Cohaesibacter marisflavi</name>
    <dbReference type="NCBI Taxonomy" id="655353"/>
    <lineage>
        <taxon>Bacteria</taxon>
        <taxon>Pseudomonadati</taxon>
        <taxon>Pseudomonadota</taxon>
        <taxon>Alphaproteobacteria</taxon>
        <taxon>Hyphomicrobiales</taxon>
        <taxon>Cohaesibacteraceae</taxon>
    </lineage>
</organism>
<dbReference type="OrthoDB" id="569736at356"/>
<proteinExistence type="predicted"/>
<dbReference type="RefSeq" id="WP_139229183.1">
    <property type="nucleotide sequence ID" value="NZ_FOVR01000001.1"/>
</dbReference>
<dbReference type="AlphaFoldDB" id="A0A1I5ACT5"/>